<keyword evidence="1" id="KW-0175">Coiled coil</keyword>
<accession>K5VDX4</accession>
<organism evidence="3 4">
    <name type="scientific">Phanerochaete carnosa (strain HHB-10118-sp)</name>
    <name type="common">White-rot fungus</name>
    <name type="synonym">Peniophora carnosa</name>
    <dbReference type="NCBI Taxonomy" id="650164"/>
    <lineage>
        <taxon>Eukaryota</taxon>
        <taxon>Fungi</taxon>
        <taxon>Dikarya</taxon>
        <taxon>Basidiomycota</taxon>
        <taxon>Agaricomycotina</taxon>
        <taxon>Agaricomycetes</taxon>
        <taxon>Polyporales</taxon>
        <taxon>Phanerochaetaceae</taxon>
        <taxon>Phanerochaete</taxon>
    </lineage>
</organism>
<dbReference type="RefSeq" id="XP_007402141.1">
    <property type="nucleotide sequence ID" value="XM_007402079.1"/>
</dbReference>
<gene>
    <name evidence="3" type="ORF">PHACADRAFT_131824</name>
</gene>
<dbReference type="OrthoDB" id="5987198at2759"/>
<dbReference type="InterPro" id="IPR011009">
    <property type="entry name" value="Kinase-like_dom_sf"/>
</dbReference>
<dbReference type="SMART" id="SM00220">
    <property type="entry name" value="S_TKc"/>
    <property type="match status" value="1"/>
</dbReference>
<dbReference type="EMBL" id="JH930488">
    <property type="protein sequence ID" value="EKM49303.1"/>
    <property type="molecule type" value="Genomic_DNA"/>
</dbReference>
<evidence type="ECO:0000313" key="3">
    <source>
        <dbReference type="EMBL" id="EKM49303.1"/>
    </source>
</evidence>
<dbReference type="STRING" id="650164.K5VDX4"/>
<evidence type="ECO:0000259" key="2">
    <source>
        <dbReference type="PROSITE" id="PS50011"/>
    </source>
</evidence>
<proteinExistence type="predicted"/>
<evidence type="ECO:0000313" key="4">
    <source>
        <dbReference type="Proteomes" id="UP000008370"/>
    </source>
</evidence>
<dbReference type="GO" id="GO:0005524">
    <property type="term" value="F:ATP binding"/>
    <property type="evidence" value="ECO:0007669"/>
    <property type="project" value="InterPro"/>
</dbReference>
<dbReference type="AlphaFoldDB" id="K5VDX4"/>
<feature type="coiled-coil region" evidence="1">
    <location>
        <begin position="4"/>
        <end position="31"/>
    </location>
</feature>
<protein>
    <recommendedName>
        <fullName evidence="2">Protein kinase domain-containing protein</fullName>
    </recommendedName>
</protein>
<sequence length="384" mass="44725">MTDASAHQRELRRLQEQTAEIHAQLTTSEREWARKQPFLESRGYLLRSRYRPGWIPSWRKPNFVGRKNRCEDWDASPLAPLIDATRLSDGQLVYVKRVTTGDEESRIVSMFSAPPLSSDPRNHCVPVLDLFQDDEDPTVSYLVMPFLRLMDDPPFQVIDNIVDFVDQILEGLVFIHEHGVAHRDCALNNLMMDARPLFPRGFHPLQLLSLPDLSDRAPMRSRTEAAVKYYYIDFGISVHIPPNVHPKLIVGELGRDQEVPELSSNVPYDPFKVDIFIIGNVLFTEFYDKYSNVGFLRPLILSMTELDPRRRPDAPEALRQWLEVRRRIPSLQRIARLRDRKEVWAQSALLDVFSFVKICVMISRRCWERLKMMLNALRWLVCSN</sequence>
<dbReference type="InterPro" id="IPR000719">
    <property type="entry name" value="Prot_kinase_dom"/>
</dbReference>
<dbReference type="SUPFAM" id="SSF56112">
    <property type="entry name" value="Protein kinase-like (PK-like)"/>
    <property type="match status" value="1"/>
</dbReference>
<dbReference type="Gene3D" id="1.10.510.10">
    <property type="entry name" value="Transferase(Phosphotransferase) domain 1"/>
    <property type="match status" value="1"/>
</dbReference>
<dbReference type="GeneID" id="18908201"/>
<evidence type="ECO:0000256" key="1">
    <source>
        <dbReference type="SAM" id="Coils"/>
    </source>
</evidence>
<dbReference type="Proteomes" id="UP000008370">
    <property type="component" value="Unassembled WGS sequence"/>
</dbReference>
<dbReference type="KEGG" id="pco:PHACADRAFT_131824"/>
<dbReference type="GO" id="GO:0004672">
    <property type="term" value="F:protein kinase activity"/>
    <property type="evidence" value="ECO:0007669"/>
    <property type="project" value="InterPro"/>
</dbReference>
<feature type="domain" description="Protein kinase" evidence="2">
    <location>
        <begin position="58"/>
        <end position="384"/>
    </location>
</feature>
<dbReference type="PROSITE" id="PS50011">
    <property type="entry name" value="PROTEIN_KINASE_DOM"/>
    <property type="match status" value="1"/>
</dbReference>
<keyword evidence="4" id="KW-1185">Reference proteome</keyword>
<reference evidence="3 4" key="1">
    <citation type="journal article" date="2012" name="BMC Genomics">
        <title>Comparative genomics of the white-rot fungi, Phanerochaete carnosa and P. chrysosporium, to elucidate the genetic basis of the distinct wood types they colonize.</title>
        <authorList>
            <person name="Suzuki H."/>
            <person name="MacDonald J."/>
            <person name="Syed K."/>
            <person name="Salamov A."/>
            <person name="Hori C."/>
            <person name="Aerts A."/>
            <person name="Henrissat B."/>
            <person name="Wiebenga A."/>
            <person name="vanKuyk P.A."/>
            <person name="Barry K."/>
            <person name="Lindquist E."/>
            <person name="LaButti K."/>
            <person name="Lapidus A."/>
            <person name="Lucas S."/>
            <person name="Coutinho P."/>
            <person name="Gong Y."/>
            <person name="Samejima M."/>
            <person name="Mahadevan R."/>
            <person name="Abou-Zaid M."/>
            <person name="de Vries R.P."/>
            <person name="Igarashi K."/>
            <person name="Yadav J.S."/>
            <person name="Grigoriev I.V."/>
            <person name="Master E.R."/>
        </authorList>
    </citation>
    <scope>NUCLEOTIDE SEQUENCE [LARGE SCALE GENOMIC DNA]</scope>
    <source>
        <strain evidence="3 4">HHB-10118-sp</strain>
    </source>
</reference>
<dbReference type="InParanoid" id="K5VDX4"/>
<name>K5VDX4_PHACS</name>
<dbReference type="HOGENOM" id="CLU_044121_2_1_1"/>